<reference evidence="1 2" key="1">
    <citation type="submission" date="2015-02" db="EMBL/GenBank/DDBJ databases">
        <title>Draft genome sequences of ten Microbacterium spp. with emphasis on heavy metal contaminated environments.</title>
        <authorList>
            <person name="Corretto E."/>
        </authorList>
    </citation>
    <scope>NUCLEOTIDE SEQUENCE [LARGE SCALE GENOMIC DNA]</scope>
    <source>
        <strain evidence="1 2">SA35</strain>
    </source>
</reference>
<dbReference type="PATRIC" id="fig|273678.4.peg.245"/>
<proteinExistence type="predicted"/>
<accession>A0A0M2HXI4</accession>
<comment type="caution">
    <text evidence="1">The sequence shown here is derived from an EMBL/GenBank/DDBJ whole genome shotgun (WGS) entry which is preliminary data.</text>
</comment>
<dbReference type="STRING" id="273678.RS84_00251"/>
<keyword evidence="2" id="KW-1185">Reference proteome</keyword>
<sequence>MKDSELKTRLCEILGAIDDFAWNPTTPYTGAEVAVFFGAIDDAPDRAVGVRLYGGSDDDDLKARKAQIWVRGARGVRGSADDIADAVFTRFDKLSREGGILGIRRESMSDQGADDSDRDLRAENYTITLDNEEALQ</sequence>
<evidence type="ECO:0000313" key="2">
    <source>
        <dbReference type="Proteomes" id="UP000033900"/>
    </source>
</evidence>
<protein>
    <recommendedName>
        <fullName evidence="3">DUF3168 domain-containing protein</fullName>
    </recommendedName>
</protein>
<dbReference type="RefSeq" id="WP_045255947.1">
    <property type="nucleotide sequence ID" value="NZ_JYJB01000004.1"/>
</dbReference>
<dbReference type="EMBL" id="JYJB01000004">
    <property type="protein sequence ID" value="KJL49139.1"/>
    <property type="molecule type" value="Genomic_DNA"/>
</dbReference>
<organism evidence="1 2">
    <name type="scientific">Microbacterium hydrocarbonoxydans</name>
    <dbReference type="NCBI Taxonomy" id="273678"/>
    <lineage>
        <taxon>Bacteria</taxon>
        <taxon>Bacillati</taxon>
        <taxon>Actinomycetota</taxon>
        <taxon>Actinomycetes</taxon>
        <taxon>Micrococcales</taxon>
        <taxon>Microbacteriaceae</taxon>
        <taxon>Microbacterium</taxon>
    </lineage>
</organism>
<dbReference type="OrthoDB" id="5080562at2"/>
<evidence type="ECO:0000313" key="1">
    <source>
        <dbReference type="EMBL" id="KJL49139.1"/>
    </source>
</evidence>
<dbReference type="Pfam" id="PF12691">
    <property type="entry name" value="Phage_tail_terminator_6"/>
    <property type="match status" value="1"/>
</dbReference>
<gene>
    <name evidence="1" type="ORF">RS84_00251</name>
</gene>
<dbReference type="Proteomes" id="UP000033900">
    <property type="component" value="Unassembled WGS sequence"/>
</dbReference>
<evidence type="ECO:0008006" key="3">
    <source>
        <dbReference type="Google" id="ProtNLM"/>
    </source>
</evidence>
<dbReference type="AlphaFoldDB" id="A0A0M2HXI4"/>
<dbReference type="InterPro" id="IPR024411">
    <property type="entry name" value="Tail_terminator_phage"/>
</dbReference>
<name>A0A0M2HXI4_9MICO</name>